<keyword evidence="1 4" id="KW-0489">Methyltransferase</keyword>
<evidence type="ECO:0000313" key="4">
    <source>
        <dbReference type="EMBL" id="BDT79605.1"/>
    </source>
</evidence>
<evidence type="ECO:0000256" key="2">
    <source>
        <dbReference type="ARBA" id="ARBA00022679"/>
    </source>
</evidence>
<proteinExistence type="predicted"/>
<dbReference type="Proteomes" id="UP001211204">
    <property type="component" value="Chromosome"/>
</dbReference>
<name>A0ABM8CP47_9BURK</name>
<dbReference type="InterPro" id="IPR029063">
    <property type="entry name" value="SAM-dependent_MTases_sf"/>
</dbReference>
<reference evidence="4 5" key="1">
    <citation type="submission" date="2022-11" db="EMBL/GenBank/DDBJ databases">
        <title>Complete Genome Sequences of three Polynucleobacter sp. Subcluster PnecC Strains KF022, KF023, and KF032 Isolated from a Shallow Eutrophic Lake in Japan.</title>
        <authorList>
            <person name="Ogata Y."/>
            <person name="Watanabe K."/>
            <person name="Takemine S."/>
            <person name="Shindo C."/>
            <person name="Kurokawa R."/>
            <person name="Suda W."/>
        </authorList>
    </citation>
    <scope>NUCLEOTIDE SEQUENCE [LARGE SCALE GENOMIC DNA]</scope>
    <source>
        <strain evidence="4 5">KF032</strain>
    </source>
</reference>
<dbReference type="PANTHER" id="PTHR43861">
    <property type="entry name" value="TRANS-ACONITATE 2-METHYLTRANSFERASE-RELATED"/>
    <property type="match status" value="1"/>
</dbReference>
<organism evidence="4 5">
    <name type="scientific">Polynucleobacter yangtzensis</name>
    <dbReference type="NCBI Taxonomy" id="1743159"/>
    <lineage>
        <taxon>Bacteria</taxon>
        <taxon>Pseudomonadati</taxon>
        <taxon>Pseudomonadota</taxon>
        <taxon>Betaproteobacteria</taxon>
        <taxon>Burkholderiales</taxon>
        <taxon>Burkholderiaceae</taxon>
        <taxon>Polynucleobacter</taxon>
    </lineage>
</organism>
<dbReference type="GO" id="GO:0008168">
    <property type="term" value="F:methyltransferase activity"/>
    <property type="evidence" value="ECO:0007669"/>
    <property type="project" value="UniProtKB-KW"/>
</dbReference>
<accession>A0ABM8CP47</accession>
<dbReference type="PANTHER" id="PTHR43861:SF1">
    <property type="entry name" value="TRANS-ACONITATE 2-METHYLTRANSFERASE"/>
    <property type="match status" value="1"/>
</dbReference>
<dbReference type="Pfam" id="PF13649">
    <property type="entry name" value="Methyltransf_25"/>
    <property type="match status" value="1"/>
</dbReference>
<dbReference type="Gene3D" id="3.40.50.150">
    <property type="entry name" value="Vaccinia Virus protein VP39"/>
    <property type="match status" value="1"/>
</dbReference>
<dbReference type="CDD" id="cd02440">
    <property type="entry name" value="AdoMet_MTases"/>
    <property type="match status" value="1"/>
</dbReference>
<dbReference type="GO" id="GO:0032259">
    <property type="term" value="P:methylation"/>
    <property type="evidence" value="ECO:0007669"/>
    <property type="project" value="UniProtKB-KW"/>
</dbReference>
<keyword evidence="2" id="KW-0808">Transferase</keyword>
<evidence type="ECO:0000259" key="3">
    <source>
        <dbReference type="Pfam" id="PF13649"/>
    </source>
</evidence>
<evidence type="ECO:0000256" key="1">
    <source>
        <dbReference type="ARBA" id="ARBA00022603"/>
    </source>
</evidence>
<dbReference type="RefSeq" id="WP_281744898.1">
    <property type="nucleotide sequence ID" value="NZ_AP026974.1"/>
</dbReference>
<feature type="domain" description="Methyltransferase" evidence="3">
    <location>
        <begin position="60"/>
        <end position="149"/>
    </location>
</feature>
<dbReference type="SUPFAM" id="SSF53335">
    <property type="entry name" value="S-adenosyl-L-methionine-dependent methyltransferases"/>
    <property type="match status" value="1"/>
</dbReference>
<sequence>MMTPTFSDNHSDEIHLISQKNISHYDQNAISYDRGTQDHDVSQNINALLRTIKAEPPFRILDFGCGPGRDLLTFKKLGHIAVGLEGSQQAAQIAKMKSDCEILIQDFFNLSLPKDTFDGIFANASLFHIPNTLLPKVLDHLWCCLKPGGILFSSNPRGNNQELRYGDRFGSYHDLEGWRAFMTNARFTEIEHYYRPSGLPIEQQPWLASVWKK</sequence>
<dbReference type="InterPro" id="IPR041698">
    <property type="entry name" value="Methyltransf_25"/>
</dbReference>
<protein>
    <submittedName>
        <fullName evidence="4">Methyltransferase</fullName>
    </submittedName>
</protein>
<evidence type="ECO:0000313" key="5">
    <source>
        <dbReference type="Proteomes" id="UP001211204"/>
    </source>
</evidence>
<keyword evidence="5" id="KW-1185">Reference proteome</keyword>
<dbReference type="EMBL" id="AP026974">
    <property type="protein sequence ID" value="BDT79605.1"/>
    <property type="molecule type" value="Genomic_DNA"/>
</dbReference>
<gene>
    <name evidence="4" type="ORF">PKF032_14930</name>
</gene>